<protein>
    <submittedName>
        <fullName evidence="1">Uncharacterized protein</fullName>
    </submittedName>
</protein>
<proteinExistence type="predicted"/>
<gene>
    <name evidence="1" type="ORF">THAOC_27166</name>
</gene>
<evidence type="ECO:0000313" key="2">
    <source>
        <dbReference type="Proteomes" id="UP000266841"/>
    </source>
</evidence>
<comment type="caution">
    <text evidence="1">The sequence shown here is derived from an EMBL/GenBank/DDBJ whole genome shotgun (WGS) entry which is preliminary data.</text>
</comment>
<evidence type="ECO:0000313" key="1">
    <source>
        <dbReference type="EMBL" id="EJK53408.1"/>
    </source>
</evidence>
<organism evidence="1 2">
    <name type="scientific">Thalassiosira oceanica</name>
    <name type="common">Marine diatom</name>
    <dbReference type="NCBI Taxonomy" id="159749"/>
    <lineage>
        <taxon>Eukaryota</taxon>
        <taxon>Sar</taxon>
        <taxon>Stramenopiles</taxon>
        <taxon>Ochrophyta</taxon>
        <taxon>Bacillariophyta</taxon>
        <taxon>Coscinodiscophyceae</taxon>
        <taxon>Thalassiosirophycidae</taxon>
        <taxon>Thalassiosirales</taxon>
        <taxon>Thalassiosiraceae</taxon>
        <taxon>Thalassiosira</taxon>
    </lineage>
</organism>
<dbReference type="EMBL" id="AGNL01037830">
    <property type="protein sequence ID" value="EJK53408.1"/>
    <property type="molecule type" value="Genomic_DNA"/>
</dbReference>
<name>K0RI64_THAOC</name>
<keyword evidence="2" id="KW-1185">Reference proteome</keyword>
<dbReference type="Proteomes" id="UP000266841">
    <property type="component" value="Unassembled WGS sequence"/>
</dbReference>
<accession>K0RI64</accession>
<reference evidence="1 2" key="1">
    <citation type="journal article" date="2012" name="Genome Biol.">
        <title>Genome and low-iron response of an oceanic diatom adapted to chronic iron limitation.</title>
        <authorList>
            <person name="Lommer M."/>
            <person name="Specht M."/>
            <person name="Roy A.S."/>
            <person name="Kraemer L."/>
            <person name="Andreson R."/>
            <person name="Gutowska M.A."/>
            <person name="Wolf J."/>
            <person name="Bergner S.V."/>
            <person name="Schilhabel M.B."/>
            <person name="Klostermeier U.C."/>
            <person name="Beiko R.G."/>
            <person name="Rosenstiel P."/>
            <person name="Hippler M."/>
            <person name="Laroche J."/>
        </authorList>
    </citation>
    <scope>NUCLEOTIDE SEQUENCE [LARGE SCALE GENOMIC DNA]</scope>
    <source>
        <strain evidence="1 2">CCMP1005</strain>
    </source>
</reference>
<feature type="non-terminal residue" evidence="1">
    <location>
        <position position="50"/>
    </location>
</feature>
<dbReference type="AlphaFoldDB" id="K0RI64"/>
<sequence>MDAQMTANWKPLASVPIWEIDKFEAVMTEKVSAEVTTVIEAQQSENKARI</sequence>